<dbReference type="PANTHER" id="PTHR33434">
    <property type="entry name" value="DEGV DOMAIN-CONTAINING PROTEIN DR_1986-RELATED"/>
    <property type="match status" value="1"/>
</dbReference>
<dbReference type="RefSeq" id="WP_021387801.1">
    <property type="nucleotide sequence ID" value="NZ_AP025558.1"/>
</dbReference>
<proteinExistence type="predicted"/>
<dbReference type="Gene3D" id="3.30.1180.10">
    <property type="match status" value="1"/>
</dbReference>
<dbReference type="EMBL" id="DAEQIJ010000002">
    <property type="protein sequence ID" value="HBH2618799.1"/>
    <property type="molecule type" value="Genomic_DNA"/>
</dbReference>
<dbReference type="Proteomes" id="UP000879542">
    <property type="component" value="Unassembled WGS sequence"/>
</dbReference>
<comment type="caution">
    <text evidence="2">The sequence shown here is derived from an EMBL/GenBank/DDBJ whole genome shotgun (WGS) entry which is preliminary data.</text>
</comment>
<dbReference type="Pfam" id="PF02645">
    <property type="entry name" value="DegV"/>
    <property type="match status" value="1"/>
</dbReference>
<sequence length="283" mass="31759">MKIKLVCDSLCDIPDEISEKDYIEIVPLTVIFNDREYIEGVDIKKEEFYKKVKEIKQIPKTSQATYMEFKEVFDKFVTEGYHIICMTGAANASGTFQSAMIAKNDVNENEKEKIHIFDTRNLSLGSGQYVIKACELLEEGLGFEEIIDELENTRSSVRLLFAPYTLDFLKQSGRVPVATALIGNMLNIKPIFFFDNGEAKLVNKVRGIKNIASKLVDIILEMNEGSLEGKIVTIGCGDNLHDCEILKDEVNKRIKARRVLFTRGGVSICSHTGPDILAISCSN</sequence>
<evidence type="ECO:0000256" key="1">
    <source>
        <dbReference type="ARBA" id="ARBA00023121"/>
    </source>
</evidence>
<accession>A0A9P3TT37</accession>
<reference evidence="2" key="2">
    <citation type="submission" date="2021-06" db="EMBL/GenBank/DDBJ databases">
        <authorList>
            <consortium name="NCBI Pathogen Detection Project"/>
        </authorList>
    </citation>
    <scope>NUCLEOTIDE SEQUENCE</scope>
    <source>
        <strain evidence="2">Clostridioides</strain>
    </source>
</reference>
<protein>
    <submittedName>
        <fullName evidence="2">DegV family protein</fullName>
    </submittedName>
</protein>
<dbReference type="AlphaFoldDB" id="A0A9P3TT37"/>
<dbReference type="InterPro" id="IPR043168">
    <property type="entry name" value="DegV_C"/>
</dbReference>
<dbReference type="PANTHER" id="PTHR33434:SF2">
    <property type="entry name" value="FATTY ACID-BINDING PROTEIN TM_1468"/>
    <property type="match status" value="1"/>
</dbReference>
<name>A0A9P3TT37_CLODI</name>
<dbReference type="InterPro" id="IPR050270">
    <property type="entry name" value="DegV_domain_contain"/>
</dbReference>
<organism evidence="2 3">
    <name type="scientific">Clostridioides difficile</name>
    <name type="common">Peptoclostridium difficile</name>
    <dbReference type="NCBI Taxonomy" id="1496"/>
    <lineage>
        <taxon>Bacteria</taxon>
        <taxon>Bacillati</taxon>
        <taxon>Bacillota</taxon>
        <taxon>Clostridia</taxon>
        <taxon>Peptostreptococcales</taxon>
        <taxon>Peptostreptococcaceae</taxon>
        <taxon>Clostridioides</taxon>
    </lineage>
</organism>
<dbReference type="PROSITE" id="PS51482">
    <property type="entry name" value="DEGV"/>
    <property type="match status" value="1"/>
</dbReference>
<dbReference type="GO" id="GO:0008289">
    <property type="term" value="F:lipid binding"/>
    <property type="evidence" value="ECO:0007669"/>
    <property type="project" value="UniProtKB-KW"/>
</dbReference>
<evidence type="ECO:0000313" key="3">
    <source>
        <dbReference type="Proteomes" id="UP000879542"/>
    </source>
</evidence>
<dbReference type="InterPro" id="IPR003797">
    <property type="entry name" value="DegV"/>
</dbReference>
<reference evidence="2" key="1">
    <citation type="journal article" date="2018" name="Genome Biol.">
        <title>SKESA: strategic k-mer extension for scrupulous assemblies.</title>
        <authorList>
            <person name="Souvorov A."/>
            <person name="Agarwala R."/>
            <person name="Lipman D.J."/>
        </authorList>
    </citation>
    <scope>NUCLEOTIDE SEQUENCE</scope>
    <source>
        <strain evidence="2">Clostridioides</strain>
    </source>
</reference>
<dbReference type="Gene3D" id="3.40.50.10170">
    <property type="match status" value="1"/>
</dbReference>
<keyword evidence="1" id="KW-0446">Lipid-binding</keyword>
<gene>
    <name evidence="2" type="ORF">KRQ00_000524</name>
</gene>
<dbReference type="SUPFAM" id="SSF82549">
    <property type="entry name" value="DAK1/DegV-like"/>
    <property type="match status" value="1"/>
</dbReference>
<dbReference type="NCBIfam" id="TIGR00762">
    <property type="entry name" value="DegV"/>
    <property type="match status" value="1"/>
</dbReference>
<evidence type="ECO:0000313" key="2">
    <source>
        <dbReference type="EMBL" id="HBH2618799.1"/>
    </source>
</evidence>